<keyword evidence="2" id="KW-0805">Transcription regulation</keyword>
<feature type="coiled-coil region" evidence="5">
    <location>
        <begin position="262"/>
        <end position="296"/>
    </location>
</feature>
<comment type="subcellular location">
    <subcellularLocation>
        <location evidence="1">Nucleus</location>
    </subcellularLocation>
</comment>
<dbReference type="Gene3D" id="4.10.280.10">
    <property type="entry name" value="Helix-loop-helix DNA-binding domain"/>
    <property type="match status" value="1"/>
</dbReference>
<keyword evidence="3" id="KW-0804">Transcription</keyword>
<dbReference type="AlphaFoldDB" id="A0A2U1LSC2"/>
<dbReference type="Pfam" id="PF22754">
    <property type="entry name" value="bHLH-TF_ACT-like_plant"/>
    <property type="match status" value="1"/>
</dbReference>
<dbReference type="InterPro" id="IPR051358">
    <property type="entry name" value="TF_AMS/ICE1/BHLH6-like"/>
</dbReference>
<dbReference type="PANTHER" id="PTHR31945">
    <property type="entry name" value="TRANSCRIPTION FACTOR SCREAM2-RELATED"/>
    <property type="match status" value="1"/>
</dbReference>
<dbReference type="EMBL" id="PKPP01007994">
    <property type="protein sequence ID" value="PWA51892.1"/>
    <property type="molecule type" value="Genomic_DNA"/>
</dbReference>
<dbReference type="GO" id="GO:0005634">
    <property type="term" value="C:nucleus"/>
    <property type="evidence" value="ECO:0007669"/>
    <property type="project" value="UniProtKB-SubCell"/>
</dbReference>
<gene>
    <name evidence="7" type="ORF">CTI12_AA459720</name>
</gene>
<evidence type="ECO:0000256" key="5">
    <source>
        <dbReference type="SAM" id="Coils"/>
    </source>
</evidence>
<dbReference type="GO" id="GO:0043565">
    <property type="term" value="F:sequence-specific DNA binding"/>
    <property type="evidence" value="ECO:0007669"/>
    <property type="project" value="TreeGrafter"/>
</dbReference>
<dbReference type="InterPro" id="IPR025610">
    <property type="entry name" value="MYC/MYB_N"/>
</dbReference>
<organism evidence="7 8">
    <name type="scientific">Artemisia annua</name>
    <name type="common">Sweet wormwood</name>
    <dbReference type="NCBI Taxonomy" id="35608"/>
    <lineage>
        <taxon>Eukaryota</taxon>
        <taxon>Viridiplantae</taxon>
        <taxon>Streptophyta</taxon>
        <taxon>Embryophyta</taxon>
        <taxon>Tracheophyta</taxon>
        <taxon>Spermatophyta</taxon>
        <taxon>Magnoliopsida</taxon>
        <taxon>eudicotyledons</taxon>
        <taxon>Gunneridae</taxon>
        <taxon>Pentapetalae</taxon>
        <taxon>asterids</taxon>
        <taxon>campanulids</taxon>
        <taxon>Asterales</taxon>
        <taxon>Asteraceae</taxon>
        <taxon>Asteroideae</taxon>
        <taxon>Anthemideae</taxon>
        <taxon>Artemisiinae</taxon>
        <taxon>Artemisia</taxon>
    </lineage>
</organism>
<keyword evidence="5" id="KW-0175">Coiled coil</keyword>
<evidence type="ECO:0000256" key="3">
    <source>
        <dbReference type="ARBA" id="ARBA00023163"/>
    </source>
</evidence>
<feature type="domain" description="BHLH" evidence="6">
    <location>
        <begin position="223"/>
        <end position="272"/>
    </location>
</feature>
<dbReference type="PANTHER" id="PTHR31945:SF63">
    <property type="entry name" value="TRANSCRIPTION FACTOR BHLH90"/>
    <property type="match status" value="1"/>
</dbReference>
<evidence type="ECO:0000256" key="4">
    <source>
        <dbReference type="ARBA" id="ARBA00023242"/>
    </source>
</evidence>
<dbReference type="GO" id="GO:0046983">
    <property type="term" value="F:protein dimerization activity"/>
    <property type="evidence" value="ECO:0007669"/>
    <property type="project" value="InterPro"/>
</dbReference>
<evidence type="ECO:0000313" key="8">
    <source>
        <dbReference type="Proteomes" id="UP000245207"/>
    </source>
</evidence>
<evidence type="ECO:0000256" key="1">
    <source>
        <dbReference type="ARBA" id="ARBA00004123"/>
    </source>
</evidence>
<keyword evidence="8" id="KW-1185">Reference proteome</keyword>
<dbReference type="InterPro" id="IPR054502">
    <property type="entry name" value="bHLH-TF_ACT-like_plant"/>
</dbReference>
<comment type="caution">
    <text evidence="7">The sequence shown here is derived from an EMBL/GenBank/DDBJ whole genome shotgun (WGS) entry which is preliminary data.</text>
</comment>
<evidence type="ECO:0000259" key="6">
    <source>
        <dbReference type="PROSITE" id="PS50888"/>
    </source>
</evidence>
<dbReference type="SUPFAM" id="SSF47459">
    <property type="entry name" value="HLH, helix-loop-helix DNA-binding domain"/>
    <property type="match status" value="1"/>
</dbReference>
<reference evidence="7 8" key="1">
    <citation type="journal article" date="2018" name="Mol. Plant">
        <title>The genome of Artemisia annua provides insight into the evolution of Asteraceae family and artemisinin biosynthesis.</title>
        <authorList>
            <person name="Shen Q."/>
            <person name="Zhang L."/>
            <person name="Liao Z."/>
            <person name="Wang S."/>
            <person name="Yan T."/>
            <person name="Shi P."/>
            <person name="Liu M."/>
            <person name="Fu X."/>
            <person name="Pan Q."/>
            <person name="Wang Y."/>
            <person name="Lv Z."/>
            <person name="Lu X."/>
            <person name="Zhang F."/>
            <person name="Jiang W."/>
            <person name="Ma Y."/>
            <person name="Chen M."/>
            <person name="Hao X."/>
            <person name="Li L."/>
            <person name="Tang Y."/>
            <person name="Lv G."/>
            <person name="Zhou Y."/>
            <person name="Sun X."/>
            <person name="Brodelius P.E."/>
            <person name="Rose J.K.C."/>
            <person name="Tang K."/>
        </authorList>
    </citation>
    <scope>NUCLEOTIDE SEQUENCE [LARGE SCALE GENOMIC DNA]</scope>
    <source>
        <strain evidence="8">cv. Huhao1</strain>
        <tissue evidence="7">Leaf</tissue>
    </source>
</reference>
<dbReference type="Pfam" id="PF14215">
    <property type="entry name" value="bHLH-MYC_N"/>
    <property type="match status" value="1"/>
</dbReference>
<dbReference type="STRING" id="35608.A0A2U1LSC2"/>
<keyword evidence="4" id="KW-0539">Nucleus</keyword>
<dbReference type="InterPro" id="IPR011598">
    <property type="entry name" value="bHLH_dom"/>
</dbReference>
<dbReference type="OrthoDB" id="1890947at2759"/>
<evidence type="ECO:0000313" key="7">
    <source>
        <dbReference type="EMBL" id="PWA51892.1"/>
    </source>
</evidence>
<evidence type="ECO:0000256" key="2">
    <source>
        <dbReference type="ARBA" id="ARBA00023015"/>
    </source>
</evidence>
<dbReference type="InterPro" id="IPR036638">
    <property type="entry name" value="HLH_DNA-bd_sf"/>
</dbReference>
<proteinExistence type="predicted"/>
<accession>A0A2U1LSC2</accession>
<protein>
    <submittedName>
        <fullName evidence="7">Myc-type, basic helix-loop-helix (BHLH) domain-containing protein</fullName>
    </submittedName>
</protein>
<dbReference type="SMART" id="SM00353">
    <property type="entry name" value="HLH"/>
    <property type="match status" value="1"/>
</dbReference>
<name>A0A2U1LSC2_ARTAN</name>
<dbReference type="PROSITE" id="PS50888">
    <property type="entry name" value="BHLH"/>
    <property type="match status" value="1"/>
</dbReference>
<dbReference type="Pfam" id="PF00010">
    <property type="entry name" value="HLH"/>
    <property type="match status" value="1"/>
</dbReference>
<sequence>MSALTERLRPLVETKSWDYCIVWKFGDDPSRYIEWFGCCCNGSSNQDVCGNVKKEIEETKPRSSQVCRDTFVEHGLGTKACEKLADMPFYLPLYSGVHGEVAMSGQPSWSHDTIGTQVLFPVNGGLLELYISKQVPRDEEMIETLTAQFNALSKDEWFCDTKTAAQHMVYLKTEGSPNGEGLWSENSSLVSAGSAQVSPTQSIDNPINVLGDMKSRQKNGKEQYQSKNLVTERKRRNRIKENLYILRSVVPKISKMDKASILGDAIEYIKELQNNVQELQDELKRSEEDEIKSHEEEVEVCKPKRKRAYEHSPTKGHSLVSTSPDKKIEVTVEVHQIGAKDFWLKLVCGQERGVFKRIMETLDSLELQVIDVNVTTCYGHVLTNLKVEAKGKEVVAAKSLKDLLLNCWMPGIHDENQRRG</sequence>
<dbReference type="Proteomes" id="UP000245207">
    <property type="component" value="Unassembled WGS sequence"/>
</dbReference>
<dbReference type="GO" id="GO:0003700">
    <property type="term" value="F:DNA-binding transcription factor activity"/>
    <property type="evidence" value="ECO:0007669"/>
    <property type="project" value="TreeGrafter"/>
</dbReference>
<dbReference type="CDD" id="cd11443">
    <property type="entry name" value="bHLH_AtAMS_like"/>
    <property type="match status" value="1"/>
</dbReference>